<name>A0A7S0WZL1_9CHLO</name>
<organism evidence="2">
    <name type="scientific">Chlamydomonas leiostraca</name>
    <dbReference type="NCBI Taxonomy" id="1034604"/>
    <lineage>
        <taxon>Eukaryota</taxon>
        <taxon>Viridiplantae</taxon>
        <taxon>Chlorophyta</taxon>
        <taxon>core chlorophytes</taxon>
        <taxon>Chlorophyceae</taxon>
        <taxon>CS clade</taxon>
        <taxon>Chlamydomonadales</taxon>
        <taxon>Chlamydomonadaceae</taxon>
        <taxon>Chlamydomonas</taxon>
    </lineage>
</organism>
<evidence type="ECO:0000256" key="1">
    <source>
        <dbReference type="SAM" id="MobiDB-lite"/>
    </source>
</evidence>
<protein>
    <submittedName>
        <fullName evidence="2">Uncharacterized protein</fullName>
    </submittedName>
</protein>
<dbReference type="AlphaFoldDB" id="A0A7S0WZL1"/>
<proteinExistence type="predicted"/>
<feature type="region of interest" description="Disordered" evidence="1">
    <location>
        <begin position="80"/>
        <end position="150"/>
    </location>
</feature>
<feature type="compositionally biased region" description="Low complexity" evidence="1">
    <location>
        <begin position="83"/>
        <end position="94"/>
    </location>
</feature>
<dbReference type="EMBL" id="HBFB01030881">
    <property type="protein sequence ID" value="CAD8693114.1"/>
    <property type="molecule type" value="Transcribed_RNA"/>
</dbReference>
<feature type="compositionally biased region" description="Polar residues" evidence="1">
    <location>
        <begin position="135"/>
        <end position="150"/>
    </location>
</feature>
<reference evidence="2" key="1">
    <citation type="submission" date="2021-01" db="EMBL/GenBank/DDBJ databases">
        <authorList>
            <person name="Corre E."/>
            <person name="Pelletier E."/>
            <person name="Niang G."/>
            <person name="Scheremetjew M."/>
            <person name="Finn R."/>
            <person name="Kale V."/>
            <person name="Holt S."/>
            <person name="Cochrane G."/>
            <person name="Meng A."/>
            <person name="Brown T."/>
            <person name="Cohen L."/>
        </authorList>
    </citation>
    <scope>NUCLEOTIDE SEQUENCE</scope>
    <source>
        <strain evidence="2">SAG 11-49</strain>
    </source>
</reference>
<feature type="compositionally biased region" description="Low complexity" evidence="1">
    <location>
        <begin position="102"/>
        <end position="132"/>
    </location>
</feature>
<accession>A0A7S0WZL1</accession>
<gene>
    <name evidence="2" type="ORF">CLEI1391_LOCUS17297</name>
</gene>
<evidence type="ECO:0000313" key="2">
    <source>
        <dbReference type="EMBL" id="CAD8693114.1"/>
    </source>
</evidence>
<sequence length="268" mass="26323">MGVERRALLEAHGYPAASPPGGPGQPGAQGAAAAAASGLSATALDTLTADGLPVLGWHPGFEPGRVLVANATALWGSAGAGAGTPAASASAPGPQGTGGQASSGQAQQQQQQQQPGVVFSGSVGPASPPGVQTAGVGTSSTLQGPASSSGWGKLSGSAVDGYMLTPLLAKAAAEMLQGAAAVDAGVSVQLLDVSRPALGARLQETGDTWDNLSRWQDGTAFMQALKANMTDDELQALDEAEVLARKAKLGAPQRAGSGALPGRGKKLF</sequence>